<dbReference type="PANTHER" id="PTHR46850:SF1">
    <property type="entry name" value="CHROMODOMAIN-HELICASE-DNA-BINDING PROTEIN 9"/>
    <property type="match status" value="1"/>
</dbReference>
<reference evidence="3 4" key="1">
    <citation type="journal article" date="2023" name="Nat. Commun.">
        <title>Origin of minicircular mitochondrial genomes in red algae.</title>
        <authorList>
            <person name="Lee Y."/>
            <person name="Cho C.H."/>
            <person name="Lee Y.M."/>
            <person name="Park S.I."/>
            <person name="Yang J.H."/>
            <person name="West J.A."/>
            <person name="Bhattacharya D."/>
            <person name="Yoon H.S."/>
        </authorList>
    </citation>
    <scope>NUCLEOTIDE SEQUENCE [LARGE SCALE GENOMIC DNA]</scope>
    <source>
        <strain evidence="3 4">CCMP1338</strain>
        <tissue evidence="3">Whole cell</tissue>
    </source>
</reference>
<gene>
    <name evidence="3" type="ORF">NDN08_004688</name>
</gene>
<comment type="caution">
    <text evidence="3">The sequence shown here is derived from an EMBL/GenBank/DDBJ whole genome shotgun (WGS) entry which is preliminary data.</text>
</comment>
<accession>A0AAV8UMB6</accession>
<dbReference type="PANTHER" id="PTHR46850">
    <property type="entry name" value="CHROMODOMAIN-HELICASE-DNA-BINDING PROTEIN 9"/>
    <property type="match status" value="1"/>
</dbReference>
<dbReference type="SUPFAM" id="SSF49879">
    <property type="entry name" value="SMAD/FHA domain"/>
    <property type="match status" value="1"/>
</dbReference>
<dbReference type="AlphaFoldDB" id="A0AAV8UMB6"/>
<feature type="region of interest" description="Disordered" evidence="1">
    <location>
        <begin position="181"/>
        <end position="215"/>
    </location>
</feature>
<dbReference type="Pfam" id="PF00498">
    <property type="entry name" value="FHA"/>
    <property type="match status" value="1"/>
</dbReference>
<sequence>MGQVELEKGGAGTAKEAGKKIENGGRVGQARSAGTGVNPTFKSRRSKPSSERKLAYARLQGTGRGALDHRVRTKTLTIGRKGGGADCELKGDAKTVSRLHAKLEWSSEERCWVISCLSKRNPLVVDGVPVLFGTPPLALRSSQLIELGEIGIYFLGPRKSSALVYTDDIEETEAEMIRKRKAKTELAQRASKQAKKKEERKPGPQKKKTQSTASKARVVPKDFWTKKEKSDFLRGLFATGTTQDASGNFDWTSFRAHSGGLTNKDDTTLKEYYDRLMKDVEMLMTIAKESKTDAGKNRRTQHKDSCECVICEHSRRKAARIAAGKPRAEDLAPPPKADKNEEDDEERQKINAAAKEKMDNALVSLVTAQKLRVRLGLIEASHDADAPHGKSALEKLSLQAPKPAPSGETLPDWWVSGKHDRELMIGVSRHGVGKWEAVWKDPSLEAFAEAQKEKLDEPHARAAMRRLRDVSSAILAEKRRQAKRVNAPRSTKPAPKKPAPRKATGTRTSARRSREILQSSEDEDASDYEDKADDDTEEASEEGEDSEEEEPEEDDAKTEDDNDEDPEDDGKKTTTRSSTKSSEKSRTGDTTSSGEDEDEDDDADEEVEEIVEEIEEDDEDEEDDDNDEDGDS</sequence>
<protein>
    <recommendedName>
        <fullName evidence="2">FHA domain-containing protein</fullName>
    </recommendedName>
</protein>
<feature type="compositionally biased region" description="Acidic residues" evidence="1">
    <location>
        <begin position="520"/>
        <end position="568"/>
    </location>
</feature>
<dbReference type="Proteomes" id="UP001157974">
    <property type="component" value="Unassembled WGS sequence"/>
</dbReference>
<feature type="region of interest" description="Disordered" evidence="1">
    <location>
        <begin position="477"/>
        <end position="632"/>
    </location>
</feature>
<proteinExistence type="predicted"/>
<dbReference type="InterPro" id="IPR000253">
    <property type="entry name" value="FHA_dom"/>
</dbReference>
<feature type="compositionally biased region" description="Acidic residues" evidence="1">
    <location>
        <begin position="594"/>
        <end position="632"/>
    </location>
</feature>
<dbReference type="EMBL" id="JAMWBK010000007">
    <property type="protein sequence ID" value="KAJ8903584.1"/>
    <property type="molecule type" value="Genomic_DNA"/>
</dbReference>
<dbReference type="InterPro" id="IPR051493">
    <property type="entry name" value="CHD"/>
</dbReference>
<feature type="region of interest" description="Disordered" evidence="1">
    <location>
        <begin position="1"/>
        <end position="52"/>
    </location>
</feature>
<dbReference type="Gene3D" id="1.10.10.60">
    <property type="entry name" value="Homeodomain-like"/>
    <property type="match status" value="1"/>
</dbReference>
<organism evidence="3 4">
    <name type="scientific">Rhodosorus marinus</name>
    <dbReference type="NCBI Taxonomy" id="101924"/>
    <lineage>
        <taxon>Eukaryota</taxon>
        <taxon>Rhodophyta</taxon>
        <taxon>Stylonematophyceae</taxon>
        <taxon>Stylonematales</taxon>
        <taxon>Stylonemataceae</taxon>
        <taxon>Rhodosorus</taxon>
    </lineage>
</organism>
<dbReference type="Gene3D" id="2.60.200.20">
    <property type="match status" value="1"/>
</dbReference>
<feature type="domain" description="FHA" evidence="2">
    <location>
        <begin position="76"/>
        <end position="130"/>
    </location>
</feature>
<dbReference type="PROSITE" id="PS50006">
    <property type="entry name" value="FHA_DOMAIN"/>
    <property type="match status" value="1"/>
</dbReference>
<evidence type="ECO:0000256" key="1">
    <source>
        <dbReference type="SAM" id="MobiDB-lite"/>
    </source>
</evidence>
<evidence type="ECO:0000313" key="3">
    <source>
        <dbReference type="EMBL" id="KAJ8903584.1"/>
    </source>
</evidence>
<dbReference type="InterPro" id="IPR008984">
    <property type="entry name" value="SMAD_FHA_dom_sf"/>
</dbReference>
<name>A0AAV8UMB6_9RHOD</name>
<keyword evidence="4" id="KW-1185">Reference proteome</keyword>
<evidence type="ECO:0000313" key="4">
    <source>
        <dbReference type="Proteomes" id="UP001157974"/>
    </source>
</evidence>
<evidence type="ECO:0000259" key="2">
    <source>
        <dbReference type="PROSITE" id="PS50006"/>
    </source>
</evidence>
<dbReference type="InterPro" id="IPR056342">
    <property type="entry name" value="HTH_CHD6-9"/>
</dbReference>
<dbReference type="Pfam" id="PF23078">
    <property type="entry name" value="HTH_CHD6-9"/>
    <property type="match status" value="1"/>
</dbReference>
<feature type="region of interest" description="Disordered" evidence="1">
    <location>
        <begin position="320"/>
        <end position="348"/>
    </location>
</feature>